<keyword evidence="11 19" id="KW-0812">Transmembrane</keyword>
<keyword evidence="21" id="KW-1185">Reference proteome</keyword>
<keyword evidence="12" id="KW-0125">Carotenoid biosynthesis</keyword>
<comment type="catalytic activity">
    <reaction evidence="18">
        <text>all-trans-lycopene = gamma-carotene</text>
        <dbReference type="Rhea" id="RHEA:32219"/>
        <dbReference type="ChEBI" id="CHEBI:15948"/>
        <dbReference type="ChEBI" id="CHEBI:27740"/>
        <dbReference type="EC" id="5.5.1.19"/>
    </reaction>
</comment>
<evidence type="ECO:0000256" key="3">
    <source>
        <dbReference type="ARBA" id="ARBA00005089"/>
    </source>
</evidence>
<comment type="pathway">
    <text evidence="3">Carotenoid biosynthesis; beta-carotene biosynthesis.</text>
</comment>
<dbReference type="Pfam" id="PF00494">
    <property type="entry name" value="SQS_PSY"/>
    <property type="match status" value="1"/>
</dbReference>
<dbReference type="SUPFAM" id="SSF48576">
    <property type="entry name" value="Terpenoid synthases"/>
    <property type="match status" value="1"/>
</dbReference>
<feature type="transmembrane region" description="Helical" evidence="19">
    <location>
        <begin position="154"/>
        <end position="174"/>
    </location>
</feature>
<comment type="pathway">
    <text evidence="4">Carotenoid biosynthesis; phytoene biosynthesis; all-trans-phytoene from geranylgeranyl diphosphate: step 1/1.</text>
</comment>
<evidence type="ECO:0000256" key="7">
    <source>
        <dbReference type="ARBA" id="ARBA00012242"/>
    </source>
</evidence>
<dbReference type="NCBIfam" id="TIGR03462">
    <property type="entry name" value="CarR_dom_SF"/>
    <property type="match status" value="1"/>
</dbReference>
<dbReference type="InterPro" id="IPR008949">
    <property type="entry name" value="Isoprenoid_synthase_dom_sf"/>
</dbReference>
<feature type="transmembrane region" description="Helical" evidence="19">
    <location>
        <begin position="81"/>
        <end position="98"/>
    </location>
</feature>
<evidence type="ECO:0000256" key="15">
    <source>
        <dbReference type="ARBA" id="ARBA00023235"/>
    </source>
</evidence>
<dbReference type="GO" id="GO:0016872">
    <property type="term" value="F:intramolecular lyase activity"/>
    <property type="evidence" value="ECO:0007669"/>
    <property type="project" value="InterPro"/>
</dbReference>
<evidence type="ECO:0000256" key="13">
    <source>
        <dbReference type="ARBA" id="ARBA00022989"/>
    </source>
</evidence>
<comment type="catalytic activity">
    <reaction evidence="17">
        <text>gamma-carotene = all-trans-beta-carotene</text>
        <dbReference type="Rhea" id="RHEA:32239"/>
        <dbReference type="ChEBI" id="CHEBI:17579"/>
        <dbReference type="ChEBI" id="CHEBI:27740"/>
        <dbReference type="EC" id="5.5.1.19"/>
    </reaction>
</comment>
<dbReference type="EMBL" id="ML994101">
    <property type="protein sequence ID" value="KAF2199022.1"/>
    <property type="molecule type" value="Genomic_DNA"/>
</dbReference>
<sequence length="610" mass="69586">MVFEYALVYVKYTIPPALLLTLIYRPLFTKLDFYKISSLILIVLLSTTPWDSRFIRTNIQTYPPTHGILEPKFLLLPMEEIFFFIVHAYNTSLIYLILSKPTFHPEYLRAERPLSHSLGPLNPQWRFYRLLGQVGLTVGIKLGWDMIRCEGRGVYLGLIVVWAGTFLLGLWSLAYQFILGLPLSNTVVPVLLPTLYLWVVDAWALRRWTWATSKETKSNFRSWDGLGIEYSFPNTPLSLRESLLTIVREAAFFLATSTLITFSQIAFDNALSVLSAFQNLYPNSSALPSPLLLVQALLLPASSYDPNRIHALQEAAERLQQKSQSLYIVSSSFQCRLRTEFLLLYSFCCVADNLVENAISYEEAKNSITLLRRYLGLSYGQYKSEQWRAAHIRNNFRKEAQEALSQLQPYLPEKSLREFVEGFEMDLAFHKTDSPAPIQTEVDLECYASRVGGSVARMCLELIFHNCSSQVDSLRQQHIVSAGERMGVALQYIKIARDIAIDAKIGRVYLPLTWIEEQGLTYGEVAKHPQGHRVEEMRLRLLDKAFKIYEEARGVIEELPEEVKAPMRVAVETYVETGRVLREGGYGVRDGKVVVPGLRRLGVAWEALRG</sequence>
<keyword evidence="16" id="KW-0511">Multifunctional enzyme</keyword>
<dbReference type="EC" id="2.5.1.32" evidence="8"/>
<keyword evidence="14 19" id="KW-0472">Membrane</keyword>
<keyword evidence="15" id="KW-0413">Isomerase</keyword>
<dbReference type="GO" id="GO:0016740">
    <property type="term" value="F:transferase activity"/>
    <property type="evidence" value="ECO:0007669"/>
    <property type="project" value="UniProtKB-KW"/>
</dbReference>
<feature type="transmembrane region" description="Helical" evidence="19">
    <location>
        <begin position="6"/>
        <end position="24"/>
    </location>
</feature>
<keyword evidence="13 19" id="KW-1133">Transmembrane helix</keyword>
<evidence type="ECO:0000256" key="11">
    <source>
        <dbReference type="ARBA" id="ARBA00022692"/>
    </source>
</evidence>
<dbReference type="GO" id="GO:0016117">
    <property type="term" value="P:carotenoid biosynthetic process"/>
    <property type="evidence" value="ECO:0007669"/>
    <property type="project" value="UniProtKB-KW"/>
</dbReference>
<reference evidence="20" key="1">
    <citation type="journal article" date="2020" name="Stud. Mycol.">
        <title>101 Dothideomycetes genomes: a test case for predicting lifestyles and emergence of pathogens.</title>
        <authorList>
            <person name="Haridas S."/>
            <person name="Albert R."/>
            <person name="Binder M."/>
            <person name="Bloem J."/>
            <person name="Labutti K."/>
            <person name="Salamov A."/>
            <person name="Andreopoulos B."/>
            <person name="Baker S."/>
            <person name="Barry K."/>
            <person name="Bills G."/>
            <person name="Bluhm B."/>
            <person name="Cannon C."/>
            <person name="Castanera R."/>
            <person name="Culley D."/>
            <person name="Daum C."/>
            <person name="Ezra D."/>
            <person name="Gonzalez J."/>
            <person name="Henrissat B."/>
            <person name="Kuo A."/>
            <person name="Liang C."/>
            <person name="Lipzen A."/>
            <person name="Lutzoni F."/>
            <person name="Magnuson J."/>
            <person name="Mondo S."/>
            <person name="Nolan M."/>
            <person name="Ohm R."/>
            <person name="Pangilinan J."/>
            <person name="Park H.-J."/>
            <person name="Ramirez L."/>
            <person name="Alfaro M."/>
            <person name="Sun H."/>
            <person name="Tritt A."/>
            <person name="Yoshinaga Y."/>
            <person name="Zwiers L.-H."/>
            <person name="Turgeon B."/>
            <person name="Goodwin S."/>
            <person name="Spatafora J."/>
            <person name="Crous P."/>
            <person name="Grigoriev I."/>
        </authorList>
    </citation>
    <scope>NUCLEOTIDE SEQUENCE</scope>
    <source>
        <strain evidence="20">ATCC 74209</strain>
    </source>
</reference>
<comment type="similarity">
    <text evidence="6">In the C-terminal section; belongs to the phytoene/squalene synthase family.</text>
</comment>
<evidence type="ECO:0000313" key="21">
    <source>
        <dbReference type="Proteomes" id="UP000799536"/>
    </source>
</evidence>
<dbReference type="Gene3D" id="1.10.600.10">
    <property type="entry name" value="Farnesyl Diphosphate Synthase"/>
    <property type="match status" value="1"/>
</dbReference>
<dbReference type="InterPro" id="IPR017825">
    <property type="entry name" value="Lycopene_cyclase_dom"/>
</dbReference>
<comment type="caution">
    <text evidence="20">The sequence shown here is derived from an EMBL/GenBank/DDBJ whole genome shotgun (WGS) entry which is preliminary data.</text>
</comment>
<dbReference type="InterPro" id="IPR002060">
    <property type="entry name" value="Squ/phyt_synthse"/>
</dbReference>
<accession>A0A9P4JGK0</accession>
<evidence type="ECO:0000313" key="20">
    <source>
        <dbReference type="EMBL" id="KAF2199022.1"/>
    </source>
</evidence>
<evidence type="ECO:0000256" key="10">
    <source>
        <dbReference type="ARBA" id="ARBA00022679"/>
    </source>
</evidence>
<comment type="catalytic activity">
    <reaction evidence="1">
        <text>2 (2E,6E,10E)-geranylgeranyl diphosphate = 15-cis-phytoene + 2 diphosphate</text>
        <dbReference type="Rhea" id="RHEA:34475"/>
        <dbReference type="ChEBI" id="CHEBI:27787"/>
        <dbReference type="ChEBI" id="CHEBI:33019"/>
        <dbReference type="ChEBI" id="CHEBI:58756"/>
        <dbReference type="EC" id="2.5.1.32"/>
    </reaction>
</comment>
<evidence type="ECO:0000256" key="18">
    <source>
        <dbReference type="ARBA" id="ARBA00029335"/>
    </source>
</evidence>
<dbReference type="GO" id="GO:0016020">
    <property type="term" value="C:membrane"/>
    <property type="evidence" value="ECO:0007669"/>
    <property type="project" value="UniProtKB-SubCell"/>
</dbReference>
<dbReference type="OrthoDB" id="6600518at2759"/>
<evidence type="ECO:0000256" key="14">
    <source>
        <dbReference type="ARBA" id="ARBA00023136"/>
    </source>
</evidence>
<evidence type="ECO:0000256" key="12">
    <source>
        <dbReference type="ARBA" id="ARBA00022746"/>
    </source>
</evidence>
<gene>
    <name evidence="20" type="ORF">GQ43DRAFT_465138</name>
</gene>
<evidence type="ECO:0000256" key="8">
    <source>
        <dbReference type="ARBA" id="ARBA00012396"/>
    </source>
</evidence>
<dbReference type="PANTHER" id="PTHR31480">
    <property type="entry name" value="BIFUNCTIONAL LYCOPENE CYCLASE/PHYTOENE SYNTHASE"/>
    <property type="match status" value="1"/>
</dbReference>
<protein>
    <recommendedName>
        <fullName evidence="9">Bifunctional lycopene cyclase/phytoene synthase</fullName>
        <ecNumber evidence="8">2.5.1.32</ecNumber>
        <ecNumber evidence="7">5.5.1.19</ecNumber>
    </recommendedName>
</protein>
<proteinExistence type="inferred from homology"/>
<evidence type="ECO:0000256" key="4">
    <source>
        <dbReference type="ARBA" id="ARBA00005172"/>
    </source>
</evidence>
<keyword evidence="10" id="KW-0808">Transferase</keyword>
<evidence type="ECO:0000256" key="1">
    <source>
        <dbReference type="ARBA" id="ARBA00001805"/>
    </source>
</evidence>
<evidence type="ECO:0000256" key="2">
    <source>
        <dbReference type="ARBA" id="ARBA00004141"/>
    </source>
</evidence>
<dbReference type="GO" id="GO:0045436">
    <property type="term" value="F:lycopene beta cyclase activity"/>
    <property type="evidence" value="ECO:0007669"/>
    <property type="project" value="UniProtKB-ARBA"/>
</dbReference>
<name>A0A9P4JGK0_9PLEO</name>
<evidence type="ECO:0000256" key="5">
    <source>
        <dbReference type="ARBA" id="ARBA00008247"/>
    </source>
</evidence>
<dbReference type="Proteomes" id="UP000799536">
    <property type="component" value="Unassembled WGS sequence"/>
</dbReference>
<organism evidence="20 21">
    <name type="scientific">Delitschia confertaspora ATCC 74209</name>
    <dbReference type="NCBI Taxonomy" id="1513339"/>
    <lineage>
        <taxon>Eukaryota</taxon>
        <taxon>Fungi</taxon>
        <taxon>Dikarya</taxon>
        <taxon>Ascomycota</taxon>
        <taxon>Pezizomycotina</taxon>
        <taxon>Dothideomycetes</taxon>
        <taxon>Pleosporomycetidae</taxon>
        <taxon>Pleosporales</taxon>
        <taxon>Delitschiaceae</taxon>
        <taxon>Delitschia</taxon>
    </lineage>
</organism>
<evidence type="ECO:0000256" key="19">
    <source>
        <dbReference type="SAM" id="Phobius"/>
    </source>
</evidence>
<evidence type="ECO:0000256" key="6">
    <source>
        <dbReference type="ARBA" id="ARBA00008406"/>
    </source>
</evidence>
<comment type="similarity">
    <text evidence="5">In the N-terminal section; belongs to the lycopene beta-cyclase family.</text>
</comment>
<dbReference type="EC" id="5.5.1.19" evidence="7"/>
<evidence type="ECO:0000256" key="17">
    <source>
        <dbReference type="ARBA" id="ARBA00029313"/>
    </source>
</evidence>
<evidence type="ECO:0000256" key="9">
    <source>
        <dbReference type="ARBA" id="ARBA00018909"/>
    </source>
</evidence>
<dbReference type="AlphaFoldDB" id="A0A9P4JGK0"/>
<comment type="subcellular location">
    <subcellularLocation>
        <location evidence="2">Membrane</location>
        <topology evidence="2">Multi-pass membrane protein</topology>
    </subcellularLocation>
</comment>
<evidence type="ECO:0000256" key="16">
    <source>
        <dbReference type="ARBA" id="ARBA00023268"/>
    </source>
</evidence>